<evidence type="ECO:0000313" key="16">
    <source>
        <dbReference type="Proteomes" id="UP000252558"/>
    </source>
</evidence>
<evidence type="ECO:0000256" key="8">
    <source>
        <dbReference type="ARBA" id="ARBA00022989"/>
    </source>
</evidence>
<evidence type="ECO:0000256" key="13">
    <source>
        <dbReference type="SAM" id="Phobius"/>
    </source>
</evidence>
<accession>A0A368NHM6</accession>
<evidence type="ECO:0000256" key="3">
    <source>
        <dbReference type="ARBA" id="ARBA00022538"/>
    </source>
</evidence>
<keyword evidence="5" id="KW-0631">Potassium channel</keyword>
<feature type="coiled-coil region" evidence="12">
    <location>
        <begin position="216"/>
        <end position="243"/>
    </location>
</feature>
<evidence type="ECO:0000256" key="9">
    <source>
        <dbReference type="ARBA" id="ARBA00023065"/>
    </source>
</evidence>
<evidence type="ECO:0000256" key="1">
    <source>
        <dbReference type="ARBA" id="ARBA00004141"/>
    </source>
</evidence>
<dbReference type="InterPro" id="IPR005821">
    <property type="entry name" value="Ion_trans_dom"/>
</dbReference>
<evidence type="ECO:0000256" key="4">
    <source>
        <dbReference type="ARBA" id="ARBA00022692"/>
    </source>
</evidence>
<dbReference type="PANTHER" id="PTHR11537:SF254">
    <property type="entry name" value="POTASSIUM VOLTAGE-GATED CHANNEL PROTEIN SHAB"/>
    <property type="match status" value="1"/>
</dbReference>
<feature type="transmembrane region" description="Helical" evidence="13">
    <location>
        <begin position="7"/>
        <end position="25"/>
    </location>
</feature>
<dbReference type="PANTHER" id="PTHR11537">
    <property type="entry name" value="VOLTAGE-GATED POTASSIUM CHANNEL"/>
    <property type="match status" value="1"/>
</dbReference>
<evidence type="ECO:0000256" key="7">
    <source>
        <dbReference type="ARBA" id="ARBA00022958"/>
    </source>
</evidence>
<feature type="domain" description="Ion transport" evidence="14">
    <location>
        <begin position="3"/>
        <end position="201"/>
    </location>
</feature>
<dbReference type="AlphaFoldDB" id="A0A368NHM6"/>
<keyword evidence="16" id="KW-1185">Reference proteome</keyword>
<dbReference type="GO" id="GO:0001508">
    <property type="term" value="P:action potential"/>
    <property type="evidence" value="ECO:0007669"/>
    <property type="project" value="TreeGrafter"/>
</dbReference>
<evidence type="ECO:0000256" key="10">
    <source>
        <dbReference type="ARBA" id="ARBA00023136"/>
    </source>
</evidence>
<evidence type="ECO:0000256" key="11">
    <source>
        <dbReference type="ARBA" id="ARBA00023303"/>
    </source>
</evidence>
<feature type="transmembrane region" description="Helical" evidence="13">
    <location>
        <begin position="37"/>
        <end position="55"/>
    </location>
</feature>
<dbReference type="GO" id="GO:0005249">
    <property type="term" value="F:voltage-gated potassium channel activity"/>
    <property type="evidence" value="ECO:0007669"/>
    <property type="project" value="InterPro"/>
</dbReference>
<dbReference type="OrthoDB" id="9799090at2"/>
<keyword evidence="11" id="KW-0407">Ion channel</keyword>
<keyword evidence="4 13" id="KW-0812">Transmembrane</keyword>
<feature type="transmembrane region" description="Helical" evidence="13">
    <location>
        <begin position="179"/>
        <end position="204"/>
    </location>
</feature>
<protein>
    <submittedName>
        <fullName evidence="15">Ion transporter</fullName>
    </submittedName>
</protein>
<keyword evidence="9" id="KW-0406">Ion transport</keyword>
<dbReference type="Proteomes" id="UP000252558">
    <property type="component" value="Unassembled WGS sequence"/>
</dbReference>
<dbReference type="SUPFAM" id="SSF81324">
    <property type="entry name" value="Voltage-gated potassium channels"/>
    <property type="match status" value="1"/>
</dbReference>
<evidence type="ECO:0000313" key="15">
    <source>
        <dbReference type="EMBL" id="RCU49630.1"/>
    </source>
</evidence>
<evidence type="ECO:0000256" key="12">
    <source>
        <dbReference type="SAM" id="Coils"/>
    </source>
</evidence>
<evidence type="ECO:0000256" key="6">
    <source>
        <dbReference type="ARBA" id="ARBA00022882"/>
    </source>
</evidence>
<feature type="transmembrane region" description="Helical" evidence="13">
    <location>
        <begin position="118"/>
        <end position="139"/>
    </location>
</feature>
<dbReference type="EMBL" id="QPID01000006">
    <property type="protein sequence ID" value="RCU49630.1"/>
    <property type="molecule type" value="Genomic_DNA"/>
</dbReference>
<dbReference type="PRINTS" id="PR00169">
    <property type="entry name" value="KCHANNEL"/>
</dbReference>
<proteinExistence type="predicted"/>
<comment type="subcellular location">
    <subcellularLocation>
        <location evidence="1">Membrane</location>
        <topology evidence="1">Multi-pass membrane protein</topology>
    </subcellularLocation>
</comment>
<reference evidence="15 16" key="1">
    <citation type="submission" date="2018-07" db="EMBL/GenBank/DDBJ databases">
        <title>Corallincola holothuriorum sp. nov., a new facultative anaerobe isolated from sea cucumber Apostichopus japonicus.</title>
        <authorList>
            <person name="Xia H."/>
        </authorList>
    </citation>
    <scope>NUCLEOTIDE SEQUENCE [LARGE SCALE GENOMIC DNA]</scope>
    <source>
        <strain evidence="15 16">C4</strain>
    </source>
</reference>
<sequence length="260" mass="29183">MSSFQVALLVLSFYVLLALIVQSLFELPAEVVDILDIADNAICLIFMTDFFIRWHRADNRKQFMKWGWIDFISSIPMIDPLRYARVVRIVRVMRILRAVRSTKVLINYAMRHKTESSFTLVCTVSLLMIIFAAIAILQLEQGVEGANVETGADALWWSFVTITTVGYGDYYPVSIGGRIIAAMLMVAGVGLFGTFTGFVASWLLEEDEERKDQHAITNLRDDIKTLQVQLNELQAVIAQQNNTATSASASSPKTDETKMS</sequence>
<dbReference type="Pfam" id="PF00520">
    <property type="entry name" value="Ion_trans"/>
    <property type="match status" value="1"/>
</dbReference>
<name>A0A368NHM6_9GAMM</name>
<keyword evidence="12" id="KW-0175">Coiled coil</keyword>
<keyword evidence="2" id="KW-0813">Transport</keyword>
<keyword evidence="6" id="KW-0851">Voltage-gated channel</keyword>
<evidence type="ECO:0000256" key="2">
    <source>
        <dbReference type="ARBA" id="ARBA00022448"/>
    </source>
</evidence>
<organism evidence="15 16">
    <name type="scientific">Corallincola holothuriorum</name>
    <dbReference type="NCBI Taxonomy" id="2282215"/>
    <lineage>
        <taxon>Bacteria</taxon>
        <taxon>Pseudomonadati</taxon>
        <taxon>Pseudomonadota</taxon>
        <taxon>Gammaproteobacteria</taxon>
        <taxon>Alteromonadales</taxon>
        <taxon>Psychromonadaceae</taxon>
        <taxon>Corallincola</taxon>
    </lineage>
</organism>
<dbReference type="GO" id="GO:0008076">
    <property type="term" value="C:voltage-gated potassium channel complex"/>
    <property type="evidence" value="ECO:0007669"/>
    <property type="project" value="InterPro"/>
</dbReference>
<dbReference type="Gene3D" id="1.20.120.350">
    <property type="entry name" value="Voltage-gated potassium channels. Chain C"/>
    <property type="match status" value="1"/>
</dbReference>
<keyword evidence="8 13" id="KW-1133">Transmembrane helix</keyword>
<keyword evidence="7" id="KW-0630">Potassium</keyword>
<dbReference type="InterPro" id="IPR028325">
    <property type="entry name" value="VG_K_chnl"/>
</dbReference>
<dbReference type="Gene3D" id="1.10.287.70">
    <property type="match status" value="1"/>
</dbReference>
<comment type="caution">
    <text evidence="15">The sequence shown here is derived from an EMBL/GenBank/DDBJ whole genome shotgun (WGS) entry which is preliminary data.</text>
</comment>
<evidence type="ECO:0000256" key="5">
    <source>
        <dbReference type="ARBA" id="ARBA00022826"/>
    </source>
</evidence>
<gene>
    <name evidence="15" type="ORF">DU002_11350</name>
</gene>
<keyword evidence="10 13" id="KW-0472">Membrane</keyword>
<dbReference type="InterPro" id="IPR027359">
    <property type="entry name" value="Volt_channel_dom_sf"/>
</dbReference>
<keyword evidence="3" id="KW-0633">Potassium transport</keyword>
<evidence type="ECO:0000259" key="14">
    <source>
        <dbReference type="Pfam" id="PF00520"/>
    </source>
</evidence>